<evidence type="ECO:0000313" key="3">
    <source>
        <dbReference type="Proteomes" id="UP000297700"/>
    </source>
</evidence>
<feature type="compositionally biased region" description="Polar residues" evidence="1">
    <location>
        <begin position="307"/>
        <end position="316"/>
    </location>
</feature>
<evidence type="ECO:0000256" key="1">
    <source>
        <dbReference type="SAM" id="MobiDB-lite"/>
    </source>
</evidence>
<feature type="region of interest" description="Disordered" evidence="1">
    <location>
        <begin position="295"/>
        <end position="316"/>
    </location>
</feature>
<sequence length="316" mass="32218">MSLLAQAPSAVSTTFTYTTGAAEANLYDGNDATAAADPLGLTINTKAAYDFGSAKAIMRCRAISAPANGFTNAATFNIEWSDTSLTAGFTTASTIVVPAGVSQAAISDFFVGSHRFWRISYSSGTTGGNAWLGELTFYTQSADPGAFTAAGNAAQFRMSEAASGASYAVTATGAVFKPSLAGSVGSFLETGNPALFSTSFAAGVSSYALSGLSAPLKIALAGNPADYAVTGSSVAFPIVFLTTVAAYAVTVNAATLTRDFVNWVQRPFDGDSWSGAAIQAETWSVTGTVSSSWSNAPQEADAWTSAPAASNTWTAK</sequence>
<dbReference type="Proteomes" id="UP000297700">
    <property type="component" value="Unassembled WGS sequence"/>
</dbReference>
<gene>
    <name evidence="2" type="ORF">E4K64_25405</name>
</gene>
<proteinExistence type="predicted"/>
<name>A0A4Y9NUI3_9BRAD</name>
<organism evidence="2 3">
    <name type="scientific">Bradyrhizobium frederickii</name>
    <dbReference type="NCBI Taxonomy" id="2560054"/>
    <lineage>
        <taxon>Bacteria</taxon>
        <taxon>Pseudomonadati</taxon>
        <taxon>Pseudomonadota</taxon>
        <taxon>Alphaproteobacteria</taxon>
        <taxon>Hyphomicrobiales</taxon>
        <taxon>Nitrobacteraceae</taxon>
        <taxon>Bradyrhizobium</taxon>
    </lineage>
</organism>
<reference evidence="2 3" key="1">
    <citation type="submission" date="2019-03" db="EMBL/GenBank/DDBJ databases">
        <title>Bradyrhizobium strains diversity.</title>
        <authorList>
            <person name="Urquiaga M.C.O."/>
            <person name="Hungria M."/>
            <person name="Delamuta J.R.M."/>
            <person name="Klepa M.S."/>
        </authorList>
    </citation>
    <scope>NUCLEOTIDE SEQUENCE [LARGE SCALE GENOMIC DNA]</scope>
    <source>
        <strain evidence="2 3">CNPSo 3426</strain>
    </source>
</reference>
<dbReference type="RefSeq" id="WP_135165948.1">
    <property type="nucleotide sequence ID" value="NZ_SPQS01000016.1"/>
</dbReference>
<protein>
    <submittedName>
        <fullName evidence="2">Uncharacterized protein</fullName>
    </submittedName>
</protein>
<comment type="caution">
    <text evidence="2">The sequence shown here is derived from an EMBL/GenBank/DDBJ whole genome shotgun (WGS) entry which is preliminary data.</text>
</comment>
<accession>A0A4Y9NUI3</accession>
<evidence type="ECO:0000313" key="2">
    <source>
        <dbReference type="EMBL" id="TFV71669.1"/>
    </source>
</evidence>
<dbReference type="EMBL" id="SPQS01000016">
    <property type="protein sequence ID" value="TFV71669.1"/>
    <property type="molecule type" value="Genomic_DNA"/>
</dbReference>
<dbReference type="AlphaFoldDB" id="A0A4Y9NUI3"/>